<dbReference type="EMBL" id="MPUH01000537">
    <property type="protein sequence ID" value="OMJ78135.1"/>
    <property type="molecule type" value="Genomic_DNA"/>
</dbReference>
<evidence type="ECO:0000256" key="3">
    <source>
        <dbReference type="ARBA" id="ARBA00022691"/>
    </source>
</evidence>
<keyword evidence="1" id="KW-0489">Methyltransferase</keyword>
<evidence type="ECO:0000256" key="2">
    <source>
        <dbReference type="ARBA" id="ARBA00022679"/>
    </source>
</evidence>
<evidence type="ECO:0008006" key="7">
    <source>
        <dbReference type="Google" id="ProtNLM"/>
    </source>
</evidence>
<dbReference type="PROSITE" id="PS51682">
    <property type="entry name" value="SAM_OMT_I"/>
    <property type="match status" value="1"/>
</dbReference>
<gene>
    <name evidence="5" type="ORF">SteCoe_22106</name>
</gene>
<accession>A0A1R2BNI6</accession>
<dbReference type="InterPro" id="IPR002935">
    <property type="entry name" value="SAM_O-MeTrfase"/>
</dbReference>
<sequence length="234" mass="25924">MKAAMKYVLDIFKAHQKYTKKTIDYLKIQGLRPDPIRESLESETISKYNFKSGMISDRAQCDLLENMLRFANAKSCIEVGVFTGASALSIARGIGPDGKLLALELDGGFIGTAKKYWAEAGVDGRIEVILGPALENLDKLIAQGKEGTFDFAYIDANKEQYTEYYKRAFKLIRIGGMIALDNVLLANSVADYDIKHAMPVALRELNKIVINDPKVRNVILPIADGINFVTKIAN</sequence>
<dbReference type="PANTHER" id="PTHR10509">
    <property type="entry name" value="O-METHYLTRANSFERASE-RELATED"/>
    <property type="match status" value="1"/>
</dbReference>
<dbReference type="OrthoDB" id="10251242at2759"/>
<dbReference type="Pfam" id="PF01596">
    <property type="entry name" value="Methyltransf_3"/>
    <property type="match status" value="1"/>
</dbReference>
<organism evidence="5 6">
    <name type="scientific">Stentor coeruleus</name>
    <dbReference type="NCBI Taxonomy" id="5963"/>
    <lineage>
        <taxon>Eukaryota</taxon>
        <taxon>Sar</taxon>
        <taxon>Alveolata</taxon>
        <taxon>Ciliophora</taxon>
        <taxon>Postciliodesmatophora</taxon>
        <taxon>Heterotrichea</taxon>
        <taxon>Heterotrichida</taxon>
        <taxon>Stentoridae</taxon>
        <taxon>Stentor</taxon>
    </lineage>
</organism>
<keyword evidence="3" id="KW-0949">S-adenosyl-L-methionine</keyword>
<protein>
    <recommendedName>
        <fullName evidence="7">Caffeoyl-CoA O-methyltransferase</fullName>
    </recommendedName>
</protein>
<keyword evidence="2" id="KW-0808">Transferase</keyword>
<dbReference type="Proteomes" id="UP000187209">
    <property type="component" value="Unassembled WGS sequence"/>
</dbReference>
<evidence type="ECO:0000256" key="1">
    <source>
        <dbReference type="ARBA" id="ARBA00022603"/>
    </source>
</evidence>
<evidence type="ECO:0000313" key="6">
    <source>
        <dbReference type="Proteomes" id="UP000187209"/>
    </source>
</evidence>
<dbReference type="Gene3D" id="3.40.50.150">
    <property type="entry name" value="Vaccinia Virus protein VP39"/>
    <property type="match status" value="1"/>
</dbReference>
<evidence type="ECO:0000256" key="4">
    <source>
        <dbReference type="ARBA" id="ARBA00023453"/>
    </source>
</evidence>
<dbReference type="SUPFAM" id="SSF53335">
    <property type="entry name" value="S-adenosyl-L-methionine-dependent methyltransferases"/>
    <property type="match status" value="1"/>
</dbReference>
<comment type="similarity">
    <text evidence="4">Belongs to the class I-like SAM-binding methyltransferase superfamily. Cation-dependent O-methyltransferase family.</text>
</comment>
<reference evidence="5 6" key="1">
    <citation type="submission" date="2016-11" db="EMBL/GenBank/DDBJ databases">
        <title>The macronuclear genome of Stentor coeruleus: a giant cell with tiny introns.</title>
        <authorList>
            <person name="Slabodnick M."/>
            <person name="Ruby J.G."/>
            <person name="Reiff S.B."/>
            <person name="Swart E.C."/>
            <person name="Gosai S."/>
            <person name="Prabakaran S."/>
            <person name="Witkowska E."/>
            <person name="Larue G.E."/>
            <person name="Fisher S."/>
            <person name="Freeman R.M."/>
            <person name="Gunawardena J."/>
            <person name="Chu W."/>
            <person name="Stover N.A."/>
            <person name="Gregory B.D."/>
            <person name="Nowacki M."/>
            <person name="Derisi J."/>
            <person name="Roy S.W."/>
            <person name="Marshall W.F."/>
            <person name="Sood P."/>
        </authorList>
    </citation>
    <scope>NUCLEOTIDE SEQUENCE [LARGE SCALE GENOMIC DNA]</scope>
    <source>
        <strain evidence="5">WM001</strain>
    </source>
</reference>
<dbReference type="GO" id="GO:0008757">
    <property type="term" value="F:S-adenosylmethionine-dependent methyltransferase activity"/>
    <property type="evidence" value="ECO:0007669"/>
    <property type="project" value="TreeGrafter"/>
</dbReference>
<comment type="caution">
    <text evidence="5">The sequence shown here is derived from an EMBL/GenBank/DDBJ whole genome shotgun (WGS) entry which is preliminary data.</text>
</comment>
<proteinExistence type="inferred from homology"/>
<dbReference type="CDD" id="cd02440">
    <property type="entry name" value="AdoMet_MTases"/>
    <property type="match status" value="1"/>
</dbReference>
<dbReference type="GO" id="GO:0008171">
    <property type="term" value="F:O-methyltransferase activity"/>
    <property type="evidence" value="ECO:0007669"/>
    <property type="project" value="InterPro"/>
</dbReference>
<dbReference type="PANTHER" id="PTHR10509:SF14">
    <property type="entry name" value="CAFFEOYL-COA O-METHYLTRANSFERASE 3-RELATED"/>
    <property type="match status" value="1"/>
</dbReference>
<dbReference type="InterPro" id="IPR029063">
    <property type="entry name" value="SAM-dependent_MTases_sf"/>
</dbReference>
<evidence type="ECO:0000313" key="5">
    <source>
        <dbReference type="EMBL" id="OMJ78135.1"/>
    </source>
</evidence>
<name>A0A1R2BNI6_9CILI</name>
<dbReference type="InterPro" id="IPR050362">
    <property type="entry name" value="Cation-dep_OMT"/>
</dbReference>
<keyword evidence="6" id="KW-1185">Reference proteome</keyword>
<dbReference type="AlphaFoldDB" id="A0A1R2BNI6"/>
<dbReference type="GO" id="GO:0032259">
    <property type="term" value="P:methylation"/>
    <property type="evidence" value="ECO:0007669"/>
    <property type="project" value="UniProtKB-KW"/>
</dbReference>